<dbReference type="PROSITE" id="PS51687">
    <property type="entry name" value="SAM_MT_RNA_M5U"/>
    <property type="match status" value="1"/>
</dbReference>
<dbReference type="AlphaFoldDB" id="A0A1W1CPJ3"/>
<sequence>MTCKHFGTCGSCGLFELSYVEQLQQKVERVSTLLSPFTKKKLEVFDSPSSHYRARAEFRIWHEGDTCYFAMGKLPKDGIREKGSINISECPKVILPIEKRMWQLLDSINASSEVLKKRLFSVEFLATSSDECLITMIYHRKLDETWSEEAKKLEEILEAKIMGRSRKQKVIISDEFVIEKLIIDHKEVMYKQYESGFTQPNPLVNIKMIEWAVKQAKKIGYGDFLEAYCGLGNFTLPLSHYFDKVLATEISKNSIQSALQNCALNSINNITFARLSSEEMTEALSGVRVFNRLKDIDLASYHFSTVLVDPPRAGLDMASIKLISTIENIIYISCNPETLARDLETLSQTHSIEEGAIYDQFPHTSHVESGVFLRRKNLKV</sequence>
<dbReference type="HAMAP" id="MF_01011">
    <property type="entry name" value="RNA_methyltr_TrmA"/>
    <property type="match status" value="1"/>
</dbReference>
<evidence type="ECO:0000256" key="2">
    <source>
        <dbReference type="ARBA" id="ARBA00022679"/>
    </source>
</evidence>
<evidence type="ECO:0000256" key="1">
    <source>
        <dbReference type="ARBA" id="ARBA00022603"/>
    </source>
</evidence>
<evidence type="ECO:0000256" key="4">
    <source>
        <dbReference type="ARBA" id="ARBA00022694"/>
    </source>
</evidence>
<dbReference type="EMBL" id="FPHM01000111">
    <property type="protein sequence ID" value="SFV67571.1"/>
    <property type="molecule type" value="Genomic_DNA"/>
</dbReference>
<dbReference type="InterPro" id="IPR030390">
    <property type="entry name" value="MeTrfase_TrmA_AS"/>
</dbReference>
<dbReference type="PANTHER" id="PTHR47790">
    <property type="entry name" value="TRNA/TMRNA (URACIL-C(5))-METHYLTRANSFERASE"/>
    <property type="match status" value="1"/>
</dbReference>
<evidence type="ECO:0000313" key="5">
    <source>
        <dbReference type="EMBL" id="SFV67571.1"/>
    </source>
</evidence>
<accession>A0A1W1CPJ3</accession>
<dbReference type="CDD" id="cd02440">
    <property type="entry name" value="AdoMet_MTases"/>
    <property type="match status" value="1"/>
</dbReference>
<dbReference type="Pfam" id="PF05958">
    <property type="entry name" value="tRNA_U5-meth_tr"/>
    <property type="match status" value="1"/>
</dbReference>
<dbReference type="FunFam" id="3.40.50.150:FF:000012">
    <property type="entry name" value="tRNA/tmRNA (uracil-C(5))-methyltransferase"/>
    <property type="match status" value="1"/>
</dbReference>
<gene>
    <name evidence="5" type="ORF">MNB_SV-13-1061</name>
</gene>
<dbReference type="InterPro" id="IPR029063">
    <property type="entry name" value="SAM-dependent_MTases_sf"/>
</dbReference>
<dbReference type="NCBIfam" id="TIGR02143">
    <property type="entry name" value="trmA_only"/>
    <property type="match status" value="1"/>
</dbReference>
<keyword evidence="2 5" id="KW-0808">Transferase</keyword>
<dbReference type="Gene3D" id="2.40.50.1070">
    <property type="match status" value="1"/>
</dbReference>
<dbReference type="EC" id="2.1.1.35" evidence="5"/>
<dbReference type="InterPro" id="IPR010280">
    <property type="entry name" value="U5_MeTrfase_fam"/>
</dbReference>
<proteinExistence type="inferred from homology"/>
<organism evidence="5">
    <name type="scientific">hydrothermal vent metagenome</name>
    <dbReference type="NCBI Taxonomy" id="652676"/>
    <lineage>
        <taxon>unclassified sequences</taxon>
        <taxon>metagenomes</taxon>
        <taxon>ecological metagenomes</taxon>
    </lineage>
</organism>
<keyword evidence="4" id="KW-0819">tRNA processing</keyword>
<dbReference type="PANTHER" id="PTHR47790:SF2">
    <property type="entry name" value="TRNA_TMRNA (URACIL-C(5))-METHYLTRANSFERASE"/>
    <property type="match status" value="1"/>
</dbReference>
<dbReference type="PROSITE" id="PS01230">
    <property type="entry name" value="TRMA_1"/>
    <property type="match status" value="1"/>
</dbReference>
<dbReference type="InterPro" id="IPR011869">
    <property type="entry name" value="TrmA_MeTrfase"/>
</dbReference>
<keyword evidence="1 5" id="KW-0489">Methyltransferase</keyword>
<dbReference type="SUPFAM" id="SSF53335">
    <property type="entry name" value="S-adenosyl-L-methionine-dependent methyltransferases"/>
    <property type="match status" value="1"/>
</dbReference>
<dbReference type="GO" id="GO:0000049">
    <property type="term" value="F:tRNA binding"/>
    <property type="evidence" value="ECO:0007669"/>
    <property type="project" value="TreeGrafter"/>
</dbReference>
<evidence type="ECO:0000256" key="3">
    <source>
        <dbReference type="ARBA" id="ARBA00022691"/>
    </source>
</evidence>
<dbReference type="GO" id="GO:0032259">
    <property type="term" value="P:methylation"/>
    <property type="evidence" value="ECO:0007669"/>
    <property type="project" value="UniProtKB-KW"/>
</dbReference>
<reference evidence="5" key="1">
    <citation type="submission" date="2016-10" db="EMBL/GenBank/DDBJ databases">
        <authorList>
            <person name="de Groot N.N."/>
        </authorList>
    </citation>
    <scope>NUCLEOTIDE SEQUENCE</scope>
</reference>
<dbReference type="GO" id="GO:0019843">
    <property type="term" value="F:rRNA binding"/>
    <property type="evidence" value="ECO:0007669"/>
    <property type="project" value="TreeGrafter"/>
</dbReference>
<dbReference type="GO" id="GO:0030697">
    <property type="term" value="F:tRNA (uracil(54)-C5)-methyltransferase activity, S-adenosyl methionine-dependent"/>
    <property type="evidence" value="ECO:0007669"/>
    <property type="project" value="UniProtKB-EC"/>
</dbReference>
<dbReference type="Gene3D" id="3.40.50.150">
    <property type="entry name" value="Vaccinia Virus protein VP39"/>
    <property type="match status" value="1"/>
</dbReference>
<dbReference type="GO" id="GO:0005829">
    <property type="term" value="C:cytosol"/>
    <property type="evidence" value="ECO:0007669"/>
    <property type="project" value="TreeGrafter"/>
</dbReference>
<keyword evidence="3" id="KW-0949">S-adenosyl-L-methionine</keyword>
<name>A0A1W1CPJ3_9ZZZZ</name>
<protein>
    <submittedName>
        <fullName evidence="5">tRNA (Uracil54-C5-)-methyltransferase</fullName>
        <ecNumber evidence="5">2.1.1.35</ecNumber>
    </submittedName>
</protein>
<dbReference type="GO" id="GO:0008033">
    <property type="term" value="P:tRNA processing"/>
    <property type="evidence" value="ECO:0007669"/>
    <property type="project" value="UniProtKB-KW"/>
</dbReference>